<organism evidence="1 2">
    <name type="scientific">Steinernema carpocapsae</name>
    <name type="common">Entomopathogenic nematode</name>
    <dbReference type="NCBI Taxonomy" id="34508"/>
    <lineage>
        <taxon>Eukaryota</taxon>
        <taxon>Metazoa</taxon>
        <taxon>Ecdysozoa</taxon>
        <taxon>Nematoda</taxon>
        <taxon>Chromadorea</taxon>
        <taxon>Rhabditida</taxon>
        <taxon>Tylenchina</taxon>
        <taxon>Panagrolaimomorpha</taxon>
        <taxon>Strongyloidoidea</taxon>
        <taxon>Steinernematidae</taxon>
        <taxon>Steinernema</taxon>
    </lineage>
</organism>
<gene>
    <name evidence="1" type="ORF">L596_016084</name>
</gene>
<protein>
    <submittedName>
        <fullName evidence="1">Uncharacterized protein</fullName>
    </submittedName>
</protein>
<comment type="caution">
    <text evidence="1">The sequence shown here is derived from an EMBL/GenBank/DDBJ whole genome shotgun (WGS) entry which is preliminary data.</text>
</comment>
<accession>A0A4V6A3A4</accession>
<reference evidence="1 2" key="2">
    <citation type="journal article" date="2019" name="G3 (Bethesda)">
        <title>Hybrid Assembly of the Genome of the Entomopathogenic Nematode Steinernema carpocapsae Identifies the X-Chromosome.</title>
        <authorList>
            <person name="Serra L."/>
            <person name="Macchietto M."/>
            <person name="Macias-Munoz A."/>
            <person name="McGill C.J."/>
            <person name="Rodriguez I.M."/>
            <person name="Rodriguez B."/>
            <person name="Murad R."/>
            <person name="Mortazavi A."/>
        </authorList>
    </citation>
    <scope>NUCLEOTIDE SEQUENCE [LARGE SCALE GENOMIC DNA]</scope>
    <source>
        <strain evidence="1 2">ALL</strain>
    </source>
</reference>
<proteinExistence type="predicted"/>
<evidence type="ECO:0000313" key="1">
    <source>
        <dbReference type="EMBL" id="TKR82345.1"/>
    </source>
</evidence>
<reference evidence="1 2" key="1">
    <citation type="journal article" date="2015" name="Genome Biol.">
        <title>Comparative genomics of Steinernema reveals deeply conserved gene regulatory networks.</title>
        <authorList>
            <person name="Dillman A.R."/>
            <person name="Macchietto M."/>
            <person name="Porter C.F."/>
            <person name="Rogers A."/>
            <person name="Williams B."/>
            <person name="Antoshechkin I."/>
            <person name="Lee M.M."/>
            <person name="Goodwin Z."/>
            <person name="Lu X."/>
            <person name="Lewis E.E."/>
            <person name="Goodrich-Blair H."/>
            <person name="Stock S.P."/>
            <person name="Adams B.J."/>
            <person name="Sternberg P.W."/>
            <person name="Mortazavi A."/>
        </authorList>
    </citation>
    <scope>NUCLEOTIDE SEQUENCE [LARGE SCALE GENOMIC DNA]</scope>
    <source>
        <strain evidence="1 2">ALL</strain>
    </source>
</reference>
<evidence type="ECO:0000313" key="2">
    <source>
        <dbReference type="Proteomes" id="UP000298663"/>
    </source>
</evidence>
<dbReference type="AlphaFoldDB" id="A0A4V6A3A4"/>
<name>A0A4V6A3A4_STECR</name>
<sequence>MICRVIGETRKYGVSRTDYCPKNGEFGKIENGQPLVVCDSKPFSGKSHPCVLSTVTKPHLIKRESARKGFVCVRLLRTEETKATRLETLPTSLSGLRDLR</sequence>
<dbReference type="EMBL" id="AZBU02000004">
    <property type="protein sequence ID" value="TKR82345.1"/>
    <property type="molecule type" value="Genomic_DNA"/>
</dbReference>
<keyword evidence="2" id="KW-1185">Reference proteome</keyword>
<dbReference type="Proteomes" id="UP000298663">
    <property type="component" value="Unassembled WGS sequence"/>
</dbReference>